<keyword evidence="1" id="KW-0812">Transmembrane</keyword>
<evidence type="ECO:0000313" key="4">
    <source>
        <dbReference type="WBParaSite" id="SCUD_0001406701-mRNA-1"/>
    </source>
</evidence>
<keyword evidence="1" id="KW-1133">Transmembrane helix</keyword>
<name>A0A183KGB7_9TREM</name>
<dbReference type="EMBL" id="UZAK01036381">
    <property type="protein sequence ID" value="VDP55111.1"/>
    <property type="molecule type" value="Genomic_DNA"/>
</dbReference>
<keyword evidence="3" id="KW-1185">Reference proteome</keyword>
<organism evidence="4">
    <name type="scientific">Schistosoma curassoni</name>
    <dbReference type="NCBI Taxonomy" id="6186"/>
    <lineage>
        <taxon>Eukaryota</taxon>
        <taxon>Metazoa</taxon>
        <taxon>Spiralia</taxon>
        <taxon>Lophotrochozoa</taxon>
        <taxon>Platyhelminthes</taxon>
        <taxon>Trematoda</taxon>
        <taxon>Digenea</taxon>
        <taxon>Strigeidida</taxon>
        <taxon>Schistosomatoidea</taxon>
        <taxon>Schistosomatidae</taxon>
        <taxon>Schistosoma</taxon>
    </lineage>
</organism>
<evidence type="ECO:0000313" key="3">
    <source>
        <dbReference type="Proteomes" id="UP000279833"/>
    </source>
</evidence>
<dbReference type="OrthoDB" id="6222432at2759"/>
<evidence type="ECO:0000313" key="2">
    <source>
        <dbReference type="EMBL" id="VDP55111.1"/>
    </source>
</evidence>
<dbReference type="WBParaSite" id="SCUD_0001406701-mRNA-1">
    <property type="protein sequence ID" value="SCUD_0001406701-mRNA-1"/>
    <property type="gene ID" value="SCUD_0001406701"/>
</dbReference>
<proteinExistence type="predicted"/>
<accession>A0A183KGB7</accession>
<dbReference type="Proteomes" id="UP000279833">
    <property type="component" value="Unassembled WGS sequence"/>
</dbReference>
<evidence type="ECO:0000256" key="1">
    <source>
        <dbReference type="SAM" id="Phobius"/>
    </source>
</evidence>
<protein>
    <submittedName>
        <fullName evidence="2 4">Uncharacterized protein</fullName>
    </submittedName>
</protein>
<gene>
    <name evidence="2" type="ORF">SCUD_LOCUS14064</name>
</gene>
<sequence>MRIHSISTFALIIICVFITNSLLVNGQMAEYYMNDEIPQVNTYENMYPRYIQRHRSQHYKRGGMYGGLLGK</sequence>
<reference evidence="4" key="1">
    <citation type="submission" date="2016-06" db="UniProtKB">
        <authorList>
            <consortium name="WormBaseParasite"/>
        </authorList>
    </citation>
    <scope>IDENTIFICATION</scope>
</reference>
<dbReference type="AlphaFoldDB" id="A0A183KGB7"/>
<reference evidence="2 3" key="2">
    <citation type="submission" date="2018-11" db="EMBL/GenBank/DDBJ databases">
        <authorList>
            <consortium name="Pathogen Informatics"/>
        </authorList>
    </citation>
    <scope>NUCLEOTIDE SEQUENCE [LARGE SCALE GENOMIC DNA]</scope>
    <source>
        <strain evidence="2">Dakar</strain>
        <strain evidence="3">Dakar, Senegal</strain>
    </source>
</reference>
<keyword evidence="1" id="KW-0472">Membrane</keyword>
<feature type="transmembrane region" description="Helical" evidence="1">
    <location>
        <begin position="6"/>
        <end position="24"/>
    </location>
</feature>